<dbReference type="InterPro" id="IPR036779">
    <property type="entry name" value="LysM_dom_sf"/>
</dbReference>
<reference evidence="2" key="1">
    <citation type="journal article" date="2015" name="Proc. Natl. Acad. Sci. U.S.A.">
        <title>Networks of energetic and metabolic interactions define dynamics in microbial communities.</title>
        <authorList>
            <person name="Embree M."/>
            <person name="Liu J.K."/>
            <person name="Al-Bassam M.M."/>
            <person name="Zengler K."/>
        </authorList>
    </citation>
    <scope>NUCLEOTIDE SEQUENCE</scope>
</reference>
<protein>
    <recommendedName>
        <fullName evidence="1">LysM domain-containing protein</fullName>
    </recommendedName>
</protein>
<organism evidence="2">
    <name type="scientific">hydrocarbon metagenome</name>
    <dbReference type="NCBI Taxonomy" id="938273"/>
    <lineage>
        <taxon>unclassified sequences</taxon>
        <taxon>metagenomes</taxon>
        <taxon>ecological metagenomes</taxon>
    </lineage>
</organism>
<dbReference type="CDD" id="cd00118">
    <property type="entry name" value="LysM"/>
    <property type="match status" value="1"/>
</dbReference>
<proteinExistence type="predicted"/>
<dbReference type="SMART" id="SM00257">
    <property type="entry name" value="LysM"/>
    <property type="match status" value="1"/>
</dbReference>
<sequence length="506" mass="58507">MSEKAIPKYIYFVSGYLTSPEQDISRIYFEKLKSIFKAEAPGYILGFRNPLSDRPFELIEKKKCSKEEFLKIWKDERTAGIIWSSHGDPNTGYPWAAPAEPWQKPTIMNIFTLPKSGRNLRSLAVLSCGSHTAESLWREKMSYKDPVIYSISGLLRDGTLDLSDQTYSWIKESRLESPDKPLAGARYMMQYAMGTFNPGSLAGCSGCDCNISGRNQAQYRRKQDLVEQMIWRDFSEPEHVFVPYQRIPNVETDASHYTAHKIRPGDRVWYLAEDYGYSDRKRFTEDVKKLNPAINFKTLRPGQTINVPTKIGVPESLRPPYAFDINQPKRGDTFSQPSQLRILDQHLTKIFSPPPAAHLSQLHLLNQQLMRTPNPPTRMPTFDAIDALKKLEQEAQERQDTRRWLQRTSDQLNRRPLAVAAATPPSTLRILDDHLRQTYTPDIRTQAFDAMDALRWLERDAQQRRDTHRWLSGIEQNLDRRPAAFYQLETTRPSTLSLLGRHLRKF</sequence>
<accession>A0A0W8F9N9</accession>
<dbReference type="Gene3D" id="3.10.350.10">
    <property type="entry name" value="LysM domain"/>
    <property type="match status" value="1"/>
</dbReference>
<evidence type="ECO:0000313" key="2">
    <source>
        <dbReference type="EMBL" id="KUG17314.1"/>
    </source>
</evidence>
<dbReference type="PROSITE" id="PS51782">
    <property type="entry name" value="LYSM"/>
    <property type="match status" value="1"/>
</dbReference>
<comment type="caution">
    <text evidence="2">The sequence shown here is derived from an EMBL/GenBank/DDBJ whole genome shotgun (WGS) entry which is preliminary data.</text>
</comment>
<dbReference type="EMBL" id="LNQE01001451">
    <property type="protein sequence ID" value="KUG17314.1"/>
    <property type="molecule type" value="Genomic_DNA"/>
</dbReference>
<feature type="domain" description="LysM" evidence="1">
    <location>
        <begin position="258"/>
        <end position="307"/>
    </location>
</feature>
<evidence type="ECO:0000259" key="1">
    <source>
        <dbReference type="PROSITE" id="PS51782"/>
    </source>
</evidence>
<gene>
    <name evidence="2" type="ORF">ASZ90_012997</name>
</gene>
<dbReference type="AlphaFoldDB" id="A0A0W8F9N9"/>
<name>A0A0W8F9N9_9ZZZZ</name>
<dbReference type="InterPro" id="IPR018392">
    <property type="entry name" value="LysM"/>
</dbReference>